<evidence type="ECO:0000313" key="8">
    <source>
        <dbReference type="Proteomes" id="UP001060104"/>
    </source>
</evidence>
<evidence type="ECO:0000256" key="1">
    <source>
        <dbReference type="SAM" id="Phobius"/>
    </source>
</evidence>
<keyword evidence="1" id="KW-0472">Membrane</keyword>
<evidence type="ECO:0000259" key="2">
    <source>
        <dbReference type="Pfam" id="PF04773"/>
    </source>
</evidence>
<dbReference type="GeneID" id="69587902"/>
<dbReference type="RefSeq" id="WP_010535862.1">
    <property type="nucleotide sequence ID" value="NZ_CABMFH010000004.1"/>
</dbReference>
<gene>
    <name evidence="4" type="ORF">ERS852461_01657</name>
    <name evidence="5" type="ORF">NXW97_04160</name>
    <name evidence="6" type="ORF">NXY30_04450</name>
</gene>
<accession>A0A174JW91</accession>
<organism evidence="4 7">
    <name type="scientific">Bacteroides faecis</name>
    <dbReference type="NCBI Taxonomy" id="674529"/>
    <lineage>
        <taxon>Bacteria</taxon>
        <taxon>Pseudomonadati</taxon>
        <taxon>Bacteroidota</taxon>
        <taxon>Bacteroidia</taxon>
        <taxon>Bacteroidales</taxon>
        <taxon>Bacteroidaceae</taxon>
        <taxon>Bacteroides</taxon>
    </lineage>
</organism>
<evidence type="ECO:0000313" key="4">
    <source>
        <dbReference type="EMBL" id="CUP01455.1"/>
    </source>
</evidence>
<dbReference type="Gene3D" id="3.55.50.30">
    <property type="match status" value="1"/>
</dbReference>
<keyword evidence="8" id="KW-1185">Reference proteome</keyword>
<dbReference type="Gene3D" id="2.60.120.1440">
    <property type="match status" value="1"/>
</dbReference>
<evidence type="ECO:0000313" key="7">
    <source>
        <dbReference type="Proteomes" id="UP000095606"/>
    </source>
</evidence>
<dbReference type="PANTHER" id="PTHR30273">
    <property type="entry name" value="PERIPLASMIC SIGNAL SENSOR AND SIGMA FACTOR ACTIVATOR FECR-RELATED"/>
    <property type="match status" value="1"/>
</dbReference>
<evidence type="ECO:0000313" key="6">
    <source>
        <dbReference type="EMBL" id="UVQ75661.1"/>
    </source>
</evidence>
<keyword evidence="1" id="KW-0812">Transmembrane</keyword>
<name>A0A3E5GJB7_9BACE</name>
<sequence length="390" mass="44051">MDKDKGYNDINDSIKKALDIMESPSELNEKETSGALEDDECLQTCRDIMDMNVALQQQQTPGSIDVEAELVRFKAKHTKRKPFAGLKLAISLVSAAAILTGLVFIISNTLDIFPTPDPITVFTADNTPQEITLQAEDGEKMILGESQKDPKVAAKTKEYLDYSRTKKTVANVPNAQNTIQTHTLTIPRGQNFKVILCDGTEVWLNANTRLIYPTAFVEKERTVYLEGEAYFKVTPNKQQPFIVKTPSIQTRVLGTEFNIRSYNPEDSHVVLINGKVEVSNTQGGAYTAITPGEDAHLQADGNFILTEVDLDSYIYWKDGYFYFDDVTLREIMQNLGRWYNVSIEFRNKEAMNYKMHFVADRRLGLEHTIQLLNRMKKVTVTLNGNTLTID</sequence>
<dbReference type="GO" id="GO:0016989">
    <property type="term" value="F:sigma factor antagonist activity"/>
    <property type="evidence" value="ECO:0007669"/>
    <property type="project" value="TreeGrafter"/>
</dbReference>
<dbReference type="EMBL" id="CP103141">
    <property type="protein sequence ID" value="UVQ75661.1"/>
    <property type="molecule type" value="Genomic_DNA"/>
</dbReference>
<proteinExistence type="predicted"/>
<dbReference type="FunFam" id="2.60.120.1440:FF:000001">
    <property type="entry name" value="Putative anti-sigma factor"/>
    <property type="match status" value="1"/>
</dbReference>
<evidence type="ECO:0000259" key="3">
    <source>
        <dbReference type="Pfam" id="PF16344"/>
    </source>
</evidence>
<feature type="domain" description="FecR protein" evidence="2">
    <location>
        <begin position="184"/>
        <end position="277"/>
    </location>
</feature>
<reference evidence="5" key="2">
    <citation type="submission" date="2022-08" db="EMBL/GenBank/DDBJ databases">
        <title>Genome Sequencing of Bacteroides fragilis Group Isolates with Nanopore Technology.</title>
        <authorList>
            <person name="Tisza M.J."/>
            <person name="Smith D."/>
            <person name="Dekker J.P."/>
        </authorList>
    </citation>
    <scope>NUCLEOTIDE SEQUENCE</scope>
    <source>
        <strain evidence="5">BFG-351</strain>
        <strain evidence="6">BFG-527</strain>
    </source>
</reference>
<protein>
    <submittedName>
        <fullName evidence="4">Fe2+-dicitrate sensor, membrane component</fullName>
    </submittedName>
    <submittedName>
        <fullName evidence="5">FecR family protein</fullName>
    </submittedName>
</protein>
<dbReference type="EMBL" id="CZAE01000006">
    <property type="protein sequence ID" value="CUP01455.1"/>
    <property type="molecule type" value="Genomic_DNA"/>
</dbReference>
<dbReference type="AlphaFoldDB" id="A0A3E5GJB7"/>
<dbReference type="InterPro" id="IPR032508">
    <property type="entry name" value="FecR_C"/>
</dbReference>
<dbReference type="Pfam" id="PF16344">
    <property type="entry name" value="FecR_C"/>
    <property type="match status" value="1"/>
</dbReference>
<dbReference type="EMBL" id="JANUTS010000001">
    <property type="protein sequence ID" value="MCS2791210.1"/>
    <property type="molecule type" value="Genomic_DNA"/>
</dbReference>
<dbReference type="InterPro" id="IPR006860">
    <property type="entry name" value="FecR"/>
</dbReference>
<accession>A0A3E5GJB7</accession>
<dbReference type="Pfam" id="PF04773">
    <property type="entry name" value="FecR"/>
    <property type="match status" value="1"/>
</dbReference>
<dbReference type="Proteomes" id="UP001204548">
    <property type="component" value="Unassembled WGS sequence"/>
</dbReference>
<dbReference type="PANTHER" id="PTHR30273:SF2">
    <property type="entry name" value="PROTEIN FECR"/>
    <property type="match status" value="1"/>
</dbReference>
<feature type="transmembrane region" description="Helical" evidence="1">
    <location>
        <begin position="84"/>
        <end position="106"/>
    </location>
</feature>
<reference evidence="4 7" key="1">
    <citation type="submission" date="2015-09" db="EMBL/GenBank/DDBJ databases">
        <authorList>
            <consortium name="Pathogen Informatics"/>
        </authorList>
    </citation>
    <scope>NUCLEOTIDE SEQUENCE [LARGE SCALE GENOMIC DNA]</scope>
    <source>
        <strain evidence="4 7">2789STDY5834846</strain>
    </source>
</reference>
<evidence type="ECO:0000313" key="5">
    <source>
        <dbReference type="EMBL" id="MCS2791210.1"/>
    </source>
</evidence>
<feature type="domain" description="Protein FecR C-terminal" evidence="3">
    <location>
        <begin position="320"/>
        <end position="389"/>
    </location>
</feature>
<dbReference type="Proteomes" id="UP000095606">
    <property type="component" value="Unassembled WGS sequence"/>
</dbReference>
<dbReference type="Proteomes" id="UP001060104">
    <property type="component" value="Chromosome"/>
</dbReference>
<keyword evidence="1" id="KW-1133">Transmembrane helix</keyword>
<dbReference type="InterPro" id="IPR012373">
    <property type="entry name" value="Ferrdict_sens_TM"/>
</dbReference>